<dbReference type="InterPro" id="IPR011009">
    <property type="entry name" value="Kinase-like_dom_sf"/>
</dbReference>
<sequence length="302" mass="35889">MHYIIEKVIDQITFFTGYSSVEKIEKGLSPDDKYVVIKEENKYLLRISDIKFRKNRATEFELLKELEEMNIQSQKPILFGEHDGICFMVIEYIEGTPAVNAFKNCSDSVQHQIGLKAGKELYKIHQIIAPSHVEKWQDRQSKKYRYYLNEYNAGKFKLKKDTKILNFIEENIHIIHDRHNTLLHDDFHLEHIILSENQFKGIIDFNGFDYGDAYHDFYNLALFSRRISIPYCIGQIEGYFSAPPEAYFWKLYSLYAAMNIFSTIIWTNKNDPKFFEDALERLEIILEDHDYFNNIKPSWYTP</sequence>
<reference evidence="2 3" key="1">
    <citation type="submission" date="2021-10" db="EMBL/GenBank/DDBJ databases">
        <authorList>
            <person name="Criscuolo A."/>
        </authorList>
    </citation>
    <scope>NUCLEOTIDE SEQUENCE [LARGE SCALE GENOMIC DNA]</scope>
    <source>
        <strain evidence="3">CIP 111883</strain>
    </source>
</reference>
<evidence type="ECO:0000313" key="3">
    <source>
        <dbReference type="Proteomes" id="UP000789833"/>
    </source>
</evidence>
<name>A0ABM8YT10_9BACI</name>
<dbReference type="RefSeq" id="WP_230504247.1">
    <property type="nucleotide sequence ID" value="NZ_CAKJTJ010000035.1"/>
</dbReference>
<keyword evidence="3" id="KW-1185">Reference proteome</keyword>
<dbReference type="InterPro" id="IPR002575">
    <property type="entry name" value="Aminoglycoside_PTrfase"/>
</dbReference>
<evidence type="ECO:0000259" key="1">
    <source>
        <dbReference type="Pfam" id="PF01636"/>
    </source>
</evidence>
<proteinExistence type="predicted"/>
<gene>
    <name evidence="2" type="ORF">BACCIP111883_03901</name>
</gene>
<dbReference type="Gene3D" id="3.90.1200.10">
    <property type="match status" value="1"/>
</dbReference>
<protein>
    <recommendedName>
        <fullName evidence="1">Aminoglycoside phosphotransferase domain-containing protein</fullName>
    </recommendedName>
</protein>
<organism evidence="2 3">
    <name type="scientific">Sutcliffiella rhizosphaerae</name>
    <dbReference type="NCBI Taxonomy" id="2880967"/>
    <lineage>
        <taxon>Bacteria</taxon>
        <taxon>Bacillati</taxon>
        <taxon>Bacillota</taxon>
        <taxon>Bacilli</taxon>
        <taxon>Bacillales</taxon>
        <taxon>Bacillaceae</taxon>
        <taxon>Sutcliffiella</taxon>
    </lineage>
</organism>
<dbReference type="Proteomes" id="UP000789833">
    <property type="component" value="Unassembled WGS sequence"/>
</dbReference>
<comment type="caution">
    <text evidence="2">The sequence shown here is derived from an EMBL/GenBank/DDBJ whole genome shotgun (WGS) entry which is preliminary data.</text>
</comment>
<evidence type="ECO:0000313" key="2">
    <source>
        <dbReference type="EMBL" id="CAG9623105.1"/>
    </source>
</evidence>
<dbReference type="PANTHER" id="PTHR41283">
    <property type="entry name" value="AMINOGLYCOSIDE PHOSPHOTRANSFERASE"/>
    <property type="match status" value="1"/>
</dbReference>
<dbReference type="Pfam" id="PF01636">
    <property type="entry name" value="APH"/>
    <property type="match status" value="1"/>
</dbReference>
<feature type="domain" description="Aminoglycoside phosphotransferase" evidence="1">
    <location>
        <begin position="21"/>
        <end position="248"/>
    </location>
</feature>
<dbReference type="SUPFAM" id="SSF56112">
    <property type="entry name" value="Protein kinase-like (PK-like)"/>
    <property type="match status" value="1"/>
</dbReference>
<accession>A0ABM8YT10</accession>
<dbReference type="PANTHER" id="PTHR41283:SF1">
    <property type="entry name" value="AMINOGLYCOSIDE PHOSPHOTRANSFERASE DOMAIN-CONTAINING PROTEIN"/>
    <property type="match status" value="1"/>
</dbReference>
<dbReference type="EMBL" id="CAKJTJ010000035">
    <property type="protein sequence ID" value="CAG9623105.1"/>
    <property type="molecule type" value="Genomic_DNA"/>
</dbReference>